<proteinExistence type="predicted"/>
<name>A0ABS5FTI7_9BRAD</name>
<accession>A0ABS5FTI7</accession>
<dbReference type="PANTHER" id="PTHR30383">
    <property type="entry name" value="THIOESTERASE 1/PROTEASE 1/LYSOPHOSPHOLIPASE L1"/>
    <property type="match status" value="1"/>
</dbReference>
<feature type="chain" id="PRO_5045559862" description="SGNH hydrolase-type esterase domain-containing protein" evidence="1">
    <location>
        <begin position="27"/>
        <end position="175"/>
    </location>
</feature>
<comment type="caution">
    <text evidence="3">The sequence shown here is derived from an EMBL/GenBank/DDBJ whole genome shotgun (WGS) entry which is preliminary data.</text>
</comment>
<gene>
    <name evidence="3" type="ORF">JQ615_32610</name>
</gene>
<evidence type="ECO:0000313" key="4">
    <source>
        <dbReference type="Proteomes" id="UP001315278"/>
    </source>
</evidence>
<dbReference type="Proteomes" id="UP001315278">
    <property type="component" value="Unassembled WGS sequence"/>
</dbReference>
<evidence type="ECO:0000259" key="2">
    <source>
        <dbReference type="Pfam" id="PF13472"/>
    </source>
</evidence>
<dbReference type="PANTHER" id="PTHR30383:SF24">
    <property type="entry name" value="THIOESTERASE 1_PROTEASE 1_LYSOPHOSPHOLIPASE L1"/>
    <property type="match status" value="1"/>
</dbReference>
<reference evidence="4" key="1">
    <citation type="journal article" date="2021" name="ISME J.">
        <title>Evolutionary origin and ecological implication of a unique nif island in free-living Bradyrhizobium lineages.</title>
        <authorList>
            <person name="Tao J."/>
        </authorList>
    </citation>
    <scope>NUCLEOTIDE SEQUENCE [LARGE SCALE GENOMIC DNA]</scope>
    <source>
        <strain evidence="4">SZCCT0434</strain>
    </source>
</reference>
<evidence type="ECO:0000313" key="3">
    <source>
        <dbReference type="EMBL" id="MBR0800121.1"/>
    </source>
</evidence>
<keyword evidence="4" id="KW-1185">Reference proteome</keyword>
<feature type="signal peptide" evidence="1">
    <location>
        <begin position="1"/>
        <end position="26"/>
    </location>
</feature>
<protein>
    <recommendedName>
        <fullName evidence="2">SGNH hydrolase-type esterase domain-containing protein</fullName>
    </recommendedName>
</protein>
<dbReference type="InterPro" id="IPR013830">
    <property type="entry name" value="SGNH_hydro"/>
</dbReference>
<dbReference type="InterPro" id="IPR036514">
    <property type="entry name" value="SGNH_hydro_sf"/>
</dbReference>
<dbReference type="Gene3D" id="3.40.50.1110">
    <property type="entry name" value="SGNH hydrolase"/>
    <property type="match status" value="1"/>
</dbReference>
<keyword evidence="1" id="KW-0732">Signal</keyword>
<dbReference type="Pfam" id="PF13472">
    <property type="entry name" value="Lipase_GDSL_2"/>
    <property type="match status" value="1"/>
</dbReference>
<evidence type="ECO:0000256" key="1">
    <source>
        <dbReference type="SAM" id="SignalP"/>
    </source>
</evidence>
<dbReference type="InterPro" id="IPR051532">
    <property type="entry name" value="Ester_Hydrolysis_Enzymes"/>
</dbReference>
<dbReference type="RefSeq" id="WP_212494645.1">
    <property type="nucleotide sequence ID" value="NZ_JAFCJH010000048.1"/>
</dbReference>
<dbReference type="EMBL" id="JAFCJH010000048">
    <property type="protein sequence ID" value="MBR0800121.1"/>
    <property type="molecule type" value="Genomic_DNA"/>
</dbReference>
<sequence length="175" mass="18328">MRAGNAVVFALVSILLGLALPNSALAQIVALGASNTQGKGVSSSEAWPAVLESMLQARGRNVHVTNAGISGDTTGGELARLDSSVPEGTTIVILNFGGNDFRRGLRGNGPIVSPEERRANMARILGELHRRHIRTVAADGIINSARAAGMVQSDGIHLTAEGHRWVANHLIGMVR</sequence>
<organism evidence="3 4">
    <name type="scientific">Bradyrhizobium jicamae</name>
    <dbReference type="NCBI Taxonomy" id="280332"/>
    <lineage>
        <taxon>Bacteria</taxon>
        <taxon>Pseudomonadati</taxon>
        <taxon>Pseudomonadota</taxon>
        <taxon>Alphaproteobacteria</taxon>
        <taxon>Hyphomicrobiales</taxon>
        <taxon>Nitrobacteraceae</taxon>
        <taxon>Bradyrhizobium</taxon>
    </lineage>
</organism>
<dbReference type="SUPFAM" id="SSF52266">
    <property type="entry name" value="SGNH hydrolase"/>
    <property type="match status" value="1"/>
</dbReference>
<feature type="domain" description="SGNH hydrolase-type esterase" evidence="2">
    <location>
        <begin position="30"/>
        <end position="136"/>
    </location>
</feature>